<evidence type="ECO:0000313" key="2">
    <source>
        <dbReference type="EMBL" id="GFJ83881.1"/>
    </source>
</evidence>
<dbReference type="EMBL" id="BLPF01000003">
    <property type="protein sequence ID" value="GFJ83881.1"/>
    <property type="molecule type" value="Genomic_DNA"/>
</dbReference>
<feature type="region of interest" description="Disordered" evidence="1">
    <location>
        <begin position="82"/>
        <end position="102"/>
    </location>
</feature>
<evidence type="ECO:0000313" key="3">
    <source>
        <dbReference type="Proteomes" id="UP000482800"/>
    </source>
</evidence>
<sequence>MPARRVFDLLTAGYGSAMTVTNDVVLAGGPRDGETVQAGGAGLLEIEVGGMIHRYIPTTKTRPADGAELPVYNYDGMVNPAGAEDGIEDAGRRMTSPLADES</sequence>
<comment type="caution">
    <text evidence="2">The sequence shown here is derived from an EMBL/GenBank/DDBJ whole genome shotgun (WGS) entry which is preliminary data.</text>
</comment>
<evidence type="ECO:0000256" key="1">
    <source>
        <dbReference type="SAM" id="MobiDB-lite"/>
    </source>
</evidence>
<protein>
    <submittedName>
        <fullName evidence="2">Uncharacterized protein</fullName>
    </submittedName>
</protein>
<dbReference type="Proteomes" id="UP000482800">
    <property type="component" value="Unassembled WGS sequence"/>
</dbReference>
<keyword evidence="3" id="KW-1185">Reference proteome</keyword>
<organism evidence="2 3">
    <name type="scientific">Phytohabitans houttuyneae</name>
    <dbReference type="NCBI Taxonomy" id="1076126"/>
    <lineage>
        <taxon>Bacteria</taxon>
        <taxon>Bacillati</taxon>
        <taxon>Actinomycetota</taxon>
        <taxon>Actinomycetes</taxon>
        <taxon>Micromonosporales</taxon>
        <taxon>Micromonosporaceae</taxon>
    </lineage>
</organism>
<accession>A0A6V8KNE5</accession>
<proteinExistence type="predicted"/>
<dbReference type="AlphaFoldDB" id="A0A6V8KNE5"/>
<name>A0A6V8KNE5_9ACTN</name>
<gene>
    <name evidence="2" type="ORF">Phou_080610</name>
</gene>
<reference evidence="2 3" key="1">
    <citation type="submission" date="2020-03" db="EMBL/GenBank/DDBJ databases">
        <title>Whole genome shotgun sequence of Phytohabitans houttuyneae NBRC 108639.</title>
        <authorList>
            <person name="Komaki H."/>
            <person name="Tamura T."/>
        </authorList>
    </citation>
    <scope>NUCLEOTIDE SEQUENCE [LARGE SCALE GENOMIC DNA]</scope>
    <source>
        <strain evidence="2 3">NBRC 108639</strain>
    </source>
</reference>
<reference evidence="2 3" key="2">
    <citation type="submission" date="2020-03" db="EMBL/GenBank/DDBJ databases">
        <authorList>
            <person name="Ichikawa N."/>
            <person name="Kimura A."/>
            <person name="Kitahashi Y."/>
            <person name="Uohara A."/>
        </authorList>
    </citation>
    <scope>NUCLEOTIDE SEQUENCE [LARGE SCALE GENOMIC DNA]</scope>
    <source>
        <strain evidence="2 3">NBRC 108639</strain>
    </source>
</reference>